<dbReference type="KEGG" id="pkz:C5L36_0A02660"/>
<evidence type="ECO:0000256" key="5">
    <source>
        <dbReference type="ARBA" id="ARBA00022763"/>
    </source>
</evidence>
<evidence type="ECO:0000313" key="13">
    <source>
        <dbReference type="Proteomes" id="UP000249293"/>
    </source>
</evidence>
<evidence type="ECO:0000313" key="12">
    <source>
        <dbReference type="EMBL" id="AWU73663.1"/>
    </source>
</evidence>
<keyword evidence="7 10" id="KW-0804">Transcription</keyword>
<dbReference type="PANTHER" id="PTHR28580:SF1">
    <property type="entry name" value="GENERAL TRANSCRIPTION FACTOR IIH SUBUNIT 5"/>
    <property type="match status" value="1"/>
</dbReference>
<gene>
    <name evidence="12" type="ORF">C5L36_0A02660</name>
</gene>
<protein>
    <recommendedName>
        <fullName evidence="4 10">General transcription and DNA repair factor IIH subunit TFB5</fullName>
    </recommendedName>
</protein>
<keyword evidence="8 10" id="KW-0234">DNA repair</keyword>
<reference evidence="12 13" key="1">
    <citation type="submission" date="2018-06" db="EMBL/GenBank/DDBJ databases">
        <title>Population genomics shows no distinction between pathogenic Candida krusei and environmental Pichia kudriavzevii: One species, four names.</title>
        <authorList>
            <person name="Douglass A.P."/>
            <person name="Offei B."/>
            <person name="Braun-Galleani S."/>
            <person name="Coughlan A.Y."/>
            <person name="Martos A."/>
            <person name="Ortiz-Merino R.A."/>
            <person name="Byrne K.P."/>
            <person name="Wolfe K.H."/>
        </authorList>
    </citation>
    <scope>NUCLEOTIDE SEQUENCE [LARGE SCALE GENOMIC DNA]</scope>
    <source>
        <strain evidence="12 13">CBS573</strain>
    </source>
</reference>
<accession>A0A2U9QXB5</accession>
<dbReference type="GO" id="GO:0006367">
    <property type="term" value="P:transcription initiation at RNA polymerase II promoter"/>
    <property type="evidence" value="ECO:0007669"/>
    <property type="project" value="UniProtKB-UniRule"/>
</dbReference>
<dbReference type="Proteomes" id="UP000249293">
    <property type="component" value="Chromosome 1"/>
</dbReference>
<comment type="subunit">
    <text evidence="3">Component of the 7-subunit TFIIH core complex composed of XPB/SSL2, XPD/RAD3, SSL1, TFB1, TFB2, TFB4 and TFB5, which is active in NER. The core complex associates with the 3-subunit CTD-kinase module TFIIK composed of CCL1, KIN28 and TFB3 to form the 10-subunit holoenzyme (holo-TFIIH) active in transcription.</text>
</comment>
<evidence type="ECO:0000256" key="8">
    <source>
        <dbReference type="ARBA" id="ARBA00023204"/>
    </source>
</evidence>
<evidence type="ECO:0000256" key="7">
    <source>
        <dbReference type="ARBA" id="ARBA00023163"/>
    </source>
</evidence>
<dbReference type="FunFam" id="3.30.70.1220:FF:000002">
    <property type="entry name" value="RNA polymerase II transcription factor B subunit 5"/>
    <property type="match status" value="1"/>
</dbReference>
<dbReference type="GO" id="GO:0000439">
    <property type="term" value="C:transcription factor TFIIH core complex"/>
    <property type="evidence" value="ECO:0007669"/>
    <property type="project" value="UniProtKB-UniRule"/>
</dbReference>
<sequence>MLFNMSCICTKIFTSLFLILFNGNTMARVIKGMMIKCDPSIKSLVVKIDQDYRDIIIEELDDQHLLIDPSKLAFVKKELNKVLADNTYNPFDDEEK</sequence>
<dbReference type="GeneID" id="40381373"/>
<evidence type="ECO:0000256" key="4">
    <source>
        <dbReference type="ARBA" id="ARBA00021274"/>
    </source>
</evidence>
<comment type="subcellular location">
    <subcellularLocation>
        <location evidence="1 10">Nucleus</location>
    </subcellularLocation>
</comment>
<keyword evidence="9 10" id="KW-0539">Nucleus</keyword>
<keyword evidence="13" id="KW-1185">Reference proteome</keyword>
<dbReference type="RefSeq" id="XP_029319140.1">
    <property type="nucleotide sequence ID" value="XM_029463280.1"/>
</dbReference>
<evidence type="ECO:0000256" key="1">
    <source>
        <dbReference type="ARBA" id="ARBA00004123"/>
    </source>
</evidence>
<dbReference type="OrthoDB" id="354at2759"/>
<evidence type="ECO:0000256" key="11">
    <source>
        <dbReference type="SAM" id="SignalP"/>
    </source>
</evidence>
<dbReference type="VEuPathDB" id="FungiDB:C5L36_0A02660"/>
<feature type="chain" id="PRO_5016123308" description="General transcription and DNA repair factor IIH subunit TFB5" evidence="11">
    <location>
        <begin position="28"/>
        <end position="96"/>
    </location>
</feature>
<keyword evidence="6 10" id="KW-0805">Transcription regulation</keyword>
<dbReference type="SMART" id="SM01395">
    <property type="entry name" value="Tbf5"/>
    <property type="match status" value="1"/>
</dbReference>
<organism evidence="12 13">
    <name type="scientific">Pichia kudriavzevii</name>
    <name type="common">Yeast</name>
    <name type="synonym">Issatchenkia orientalis</name>
    <dbReference type="NCBI Taxonomy" id="4909"/>
    <lineage>
        <taxon>Eukaryota</taxon>
        <taxon>Fungi</taxon>
        <taxon>Dikarya</taxon>
        <taxon>Ascomycota</taxon>
        <taxon>Saccharomycotina</taxon>
        <taxon>Pichiomycetes</taxon>
        <taxon>Pichiales</taxon>
        <taxon>Pichiaceae</taxon>
        <taxon>Pichia</taxon>
    </lineage>
</organism>
<comment type="function">
    <text evidence="10">In NER, TFIIH acts by opening DNA around the lesion to allow the excision of the damaged oligonucleotide and its replacement by a new DNA fragment. In transcription, TFIIH has an essential role in transcription initiation. When the pre-initiation complex (PIC) has been established, TFIIH is required for promoter opening and promoter escape.</text>
</comment>
<evidence type="ECO:0000256" key="6">
    <source>
        <dbReference type="ARBA" id="ARBA00023015"/>
    </source>
</evidence>
<keyword evidence="5 10" id="KW-0227">DNA damage</keyword>
<dbReference type="GO" id="GO:0006294">
    <property type="term" value="P:nucleotide-excision repair, preincision complex assembly"/>
    <property type="evidence" value="ECO:0007669"/>
    <property type="project" value="TreeGrafter"/>
</dbReference>
<dbReference type="STRING" id="4909.A0A2U9QXB5"/>
<dbReference type="AlphaFoldDB" id="A0A2U9QXB5"/>
<evidence type="ECO:0000256" key="2">
    <source>
        <dbReference type="ARBA" id="ARBA00007470"/>
    </source>
</evidence>
<keyword evidence="11" id="KW-0732">Signal</keyword>
<dbReference type="SUPFAM" id="SSF142897">
    <property type="entry name" value="TFB5-like"/>
    <property type="match status" value="1"/>
</dbReference>
<evidence type="ECO:0000256" key="9">
    <source>
        <dbReference type="ARBA" id="ARBA00023242"/>
    </source>
</evidence>
<dbReference type="GO" id="GO:0005675">
    <property type="term" value="C:transcription factor TFIIH holo complex"/>
    <property type="evidence" value="ECO:0007669"/>
    <property type="project" value="TreeGrafter"/>
</dbReference>
<dbReference type="EMBL" id="CP028773">
    <property type="protein sequence ID" value="AWU73663.1"/>
    <property type="molecule type" value="Genomic_DNA"/>
</dbReference>
<comment type="similarity">
    <text evidence="2 10">Belongs to the TFB5 family.</text>
</comment>
<dbReference type="InterPro" id="IPR009400">
    <property type="entry name" value="TFIIH_TTDA/Tfb5"/>
</dbReference>
<proteinExistence type="inferred from homology"/>
<dbReference type="Pfam" id="PF06331">
    <property type="entry name" value="Tfb5"/>
    <property type="match status" value="1"/>
</dbReference>
<dbReference type="PANTHER" id="PTHR28580">
    <property type="entry name" value="GENERAL TRANSCRIPTION FACTOR IIH SUBUNIT 5"/>
    <property type="match status" value="1"/>
</dbReference>
<dbReference type="InterPro" id="IPR035935">
    <property type="entry name" value="TFB5-like_sf"/>
</dbReference>
<evidence type="ECO:0000256" key="10">
    <source>
        <dbReference type="RuleBase" id="RU368032"/>
    </source>
</evidence>
<dbReference type="Gene3D" id="3.30.70.1220">
    <property type="entry name" value="TFB5-like"/>
    <property type="match status" value="1"/>
</dbReference>
<name>A0A2U9QXB5_PICKU</name>
<feature type="signal peptide" evidence="11">
    <location>
        <begin position="1"/>
        <end position="27"/>
    </location>
</feature>
<evidence type="ECO:0000256" key="3">
    <source>
        <dbReference type="ARBA" id="ARBA00011640"/>
    </source>
</evidence>